<dbReference type="EMBL" id="OKRB01000095">
    <property type="protein sequence ID" value="SPE23240.1"/>
    <property type="molecule type" value="Genomic_DNA"/>
</dbReference>
<sequence>MSPLPKPLHFRGAPIRLTATSVEFGQVPKSGLAFFPGAAPLPLRIRTIRETSPTVTLLSFRLPRTTSPGHYDGKLELGGSEMPIKIEVQARPQMRFYPPWLSLTAHPDERLEIKVSALNQGNVKVPIERRSTFCLLEPRGVDVAIYHALTEQPPADQRRLDRAAEGIAESHGGLVRATVREGAGDLAPGEFRELLIELHFSDRVKPCRTYYGAWFLGESGLGIQVEGT</sequence>
<accession>A0A2N9LJ14</accession>
<proteinExistence type="predicted"/>
<dbReference type="AlphaFoldDB" id="A0A2N9LJ14"/>
<protein>
    <submittedName>
        <fullName evidence="1">Uncharacterized protein</fullName>
    </submittedName>
</protein>
<gene>
    <name evidence="1" type="ORF">SBA5_380011</name>
</gene>
<dbReference type="OrthoDB" id="9911241at2"/>
<reference evidence="2" key="1">
    <citation type="submission" date="2018-02" db="EMBL/GenBank/DDBJ databases">
        <authorList>
            <person name="Hausmann B."/>
        </authorList>
    </citation>
    <scope>NUCLEOTIDE SEQUENCE [LARGE SCALE GENOMIC DNA]</scope>
    <source>
        <strain evidence="2">Peat soil MAG SbA5</strain>
    </source>
</reference>
<name>A0A2N9LJ14_9BACT</name>
<evidence type="ECO:0000313" key="2">
    <source>
        <dbReference type="Proteomes" id="UP000239735"/>
    </source>
</evidence>
<evidence type="ECO:0000313" key="1">
    <source>
        <dbReference type="EMBL" id="SPE23240.1"/>
    </source>
</evidence>
<dbReference type="Proteomes" id="UP000239735">
    <property type="component" value="Unassembled WGS sequence"/>
</dbReference>
<organism evidence="1 2">
    <name type="scientific">Candidatus Sulfuritelmatomonas gaucii</name>
    <dbReference type="NCBI Taxonomy" id="2043161"/>
    <lineage>
        <taxon>Bacteria</taxon>
        <taxon>Pseudomonadati</taxon>
        <taxon>Acidobacteriota</taxon>
        <taxon>Terriglobia</taxon>
        <taxon>Terriglobales</taxon>
        <taxon>Acidobacteriaceae</taxon>
        <taxon>Candidatus Sulfuritelmatomonas</taxon>
    </lineage>
</organism>